<dbReference type="Proteomes" id="UP000434957">
    <property type="component" value="Unassembled WGS sequence"/>
</dbReference>
<reference evidence="2 3" key="1">
    <citation type="submission" date="2018-08" db="EMBL/GenBank/DDBJ databases">
        <title>Genomic investigation of the strawberry pathogen Phytophthora fragariae indicates pathogenicity is determined by transcriptional variation in three key races.</title>
        <authorList>
            <person name="Adams T.M."/>
            <person name="Armitage A.D."/>
            <person name="Sobczyk M.K."/>
            <person name="Bates H.J."/>
            <person name="Dunwell J.M."/>
            <person name="Nellist C.F."/>
            <person name="Harrison R.J."/>
        </authorList>
    </citation>
    <scope>NUCLEOTIDE SEQUENCE [LARGE SCALE GENOMIC DNA]</scope>
    <source>
        <strain evidence="2 3">SCRP333</strain>
    </source>
</reference>
<proteinExistence type="predicted"/>
<keyword evidence="1" id="KW-1133">Transmembrane helix</keyword>
<feature type="transmembrane region" description="Helical" evidence="1">
    <location>
        <begin position="20"/>
        <end position="45"/>
    </location>
</feature>
<dbReference type="AlphaFoldDB" id="A0A6A4DUH2"/>
<keyword evidence="1" id="KW-0812">Transmembrane</keyword>
<name>A0A6A4DUH2_9STRA</name>
<evidence type="ECO:0000313" key="2">
    <source>
        <dbReference type="EMBL" id="KAE9312326.1"/>
    </source>
</evidence>
<dbReference type="EMBL" id="QXFT01001698">
    <property type="protein sequence ID" value="KAE9312326.1"/>
    <property type="molecule type" value="Genomic_DNA"/>
</dbReference>
<organism evidence="2 3">
    <name type="scientific">Phytophthora rubi</name>
    <dbReference type="NCBI Taxonomy" id="129364"/>
    <lineage>
        <taxon>Eukaryota</taxon>
        <taxon>Sar</taxon>
        <taxon>Stramenopiles</taxon>
        <taxon>Oomycota</taxon>
        <taxon>Peronosporomycetes</taxon>
        <taxon>Peronosporales</taxon>
        <taxon>Peronosporaceae</taxon>
        <taxon>Phytophthora</taxon>
    </lineage>
</organism>
<evidence type="ECO:0000256" key="1">
    <source>
        <dbReference type="SAM" id="Phobius"/>
    </source>
</evidence>
<accession>A0A6A4DUH2</accession>
<gene>
    <name evidence="2" type="ORF">PR003_g19793</name>
</gene>
<keyword evidence="1" id="KW-0472">Membrane</keyword>
<sequence>MLEAPAFRNNTFVATRLGTSLSASMFEAFALGQGTFLASWVIAVFV</sequence>
<evidence type="ECO:0000313" key="3">
    <source>
        <dbReference type="Proteomes" id="UP000434957"/>
    </source>
</evidence>
<comment type="caution">
    <text evidence="2">The sequence shown here is derived from an EMBL/GenBank/DDBJ whole genome shotgun (WGS) entry which is preliminary data.</text>
</comment>
<keyword evidence="3" id="KW-1185">Reference proteome</keyword>
<protein>
    <submittedName>
        <fullName evidence="2">Uncharacterized protein</fullName>
    </submittedName>
</protein>